<evidence type="ECO:0000313" key="5">
    <source>
        <dbReference type="EMBL" id="PJI93141.1"/>
    </source>
</evidence>
<dbReference type="PROSITE" id="PS00318">
    <property type="entry name" value="HMG_COA_REDUCTASE_2"/>
    <property type="match status" value="1"/>
</dbReference>
<dbReference type="GO" id="GO:0015936">
    <property type="term" value="P:coenzyme A metabolic process"/>
    <property type="evidence" value="ECO:0007669"/>
    <property type="project" value="InterPro"/>
</dbReference>
<comment type="similarity">
    <text evidence="1">Belongs to the HMG-CoA reductase family.</text>
</comment>
<keyword evidence="4" id="KW-0560">Oxidoreductase</keyword>
<dbReference type="SUPFAM" id="SSF55035">
    <property type="entry name" value="NAD-binding domain of HMG-CoA reductase"/>
    <property type="match status" value="1"/>
</dbReference>
<evidence type="ECO:0000313" key="6">
    <source>
        <dbReference type="Proteomes" id="UP000228531"/>
    </source>
</evidence>
<dbReference type="InterPro" id="IPR023076">
    <property type="entry name" value="HMG_CoA_Rdtase_CS"/>
</dbReference>
<dbReference type="Gene3D" id="3.90.770.10">
    <property type="entry name" value="3-hydroxy-3-methylglutaryl-coenzyme A Reductase, Chain A, domain 2"/>
    <property type="match status" value="1"/>
</dbReference>
<dbReference type="RefSeq" id="WP_245834235.1">
    <property type="nucleotide sequence ID" value="NZ_PGTY01000001.1"/>
</dbReference>
<comment type="caution">
    <text evidence="5">The sequence shown here is derived from an EMBL/GenBank/DDBJ whole genome shotgun (WGS) entry which is preliminary data.</text>
</comment>
<dbReference type="EC" id="1.1.1.34" evidence="2"/>
<evidence type="ECO:0000256" key="2">
    <source>
        <dbReference type="ARBA" id="ARBA00012999"/>
    </source>
</evidence>
<dbReference type="PRINTS" id="PR00071">
    <property type="entry name" value="HMGCOARDTASE"/>
</dbReference>
<dbReference type="PROSITE" id="PS50065">
    <property type="entry name" value="HMG_COA_REDUCTASE_4"/>
    <property type="match status" value="1"/>
</dbReference>
<accession>A0A2M8WQD3</accession>
<dbReference type="SUPFAM" id="SSF56542">
    <property type="entry name" value="Substrate-binding domain of HMG-CoA reductase"/>
    <property type="match status" value="1"/>
</dbReference>
<gene>
    <name evidence="5" type="ORF">BC777_2011</name>
</gene>
<organism evidence="5 6">
    <name type="scientific">Yoonia maricola</name>
    <dbReference type="NCBI Taxonomy" id="420999"/>
    <lineage>
        <taxon>Bacteria</taxon>
        <taxon>Pseudomonadati</taxon>
        <taxon>Pseudomonadota</taxon>
        <taxon>Alphaproteobacteria</taxon>
        <taxon>Rhodobacterales</taxon>
        <taxon>Paracoccaceae</taxon>
        <taxon>Yoonia</taxon>
    </lineage>
</organism>
<dbReference type="InterPro" id="IPR009023">
    <property type="entry name" value="HMG_CoA_Rdtase_NAD(P)-bd_sf"/>
</dbReference>
<dbReference type="PANTHER" id="PTHR10572:SF24">
    <property type="entry name" value="3-HYDROXY-3-METHYLGLUTARYL-COENZYME A REDUCTASE"/>
    <property type="match status" value="1"/>
</dbReference>
<dbReference type="InterPro" id="IPR004554">
    <property type="entry name" value="HMG_CoA_Rdtase_eu_arc"/>
</dbReference>
<protein>
    <recommendedName>
        <fullName evidence="2">hydroxymethylglutaryl-CoA reductase (NADPH)</fullName>
        <ecNumber evidence="2">1.1.1.34</ecNumber>
    </recommendedName>
</protein>
<dbReference type="EMBL" id="PGTY01000001">
    <property type="protein sequence ID" value="PJI93141.1"/>
    <property type="molecule type" value="Genomic_DNA"/>
</dbReference>
<proteinExistence type="inferred from homology"/>
<name>A0A2M8WQD3_9RHOB</name>
<evidence type="ECO:0000256" key="4">
    <source>
        <dbReference type="ARBA" id="ARBA00023002"/>
    </source>
</evidence>
<evidence type="ECO:0000256" key="3">
    <source>
        <dbReference type="ARBA" id="ARBA00022857"/>
    </source>
</evidence>
<dbReference type="PANTHER" id="PTHR10572">
    <property type="entry name" value="3-HYDROXY-3-METHYLGLUTARYL-COENZYME A REDUCTASE"/>
    <property type="match status" value="1"/>
</dbReference>
<dbReference type="InterPro" id="IPR023074">
    <property type="entry name" value="HMG_CoA_Rdtase_cat_sf"/>
</dbReference>
<dbReference type="Proteomes" id="UP000228531">
    <property type="component" value="Unassembled WGS sequence"/>
</dbReference>
<dbReference type="AlphaFoldDB" id="A0A2M8WQD3"/>
<evidence type="ECO:0000256" key="1">
    <source>
        <dbReference type="ARBA" id="ARBA00007661"/>
    </source>
</evidence>
<sequence>MYDTYLAVGNDSTIYRSSFVTIPTHVQAMLKRMREKFTPEKLRAQMAAGNAPFRTLRPVRQATETTVLRYWDRLIGPASVADRDQIADPVSLAAAADYSGNIENYIGTVKVPVGVIGPLRVNGINAAGDYHVPLATTEAALVASYGRGAFAASRAGGISTAVLYEGVIRTPAFTFDNILNAGLFVEWIAENITALRGAAESTTRHGKLTSVEPVIDNDVVFLICRYTTGDASGQNMVTIATHALCEKIAADCTVPINRWYIEGNFSGDKKASALGLMTGRGRKVSASVVLPAQVISKTLGTTAHDMLAYGRIADLGAKLSGQMGAQAHYANALAALYIATGQDAACVAESAMGFTRMEARGDDLFCSVTMPNILVGSVGGGTGLASQSAGLNILGLKGAGKGAALAEVTAALCLCGEISIVAAIAAGDFTRAHENLARFR</sequence>
<dbReference type="Gene3D" id="3.30.70.420">
    <property type="entry name" value="Hydroxymethylglutaryl-CoA reductase, class I/II, NAD/NADP-binding domain"/>
    <property type="match status" value="1"/>
</dbReference>
<dbReference type="CDD" id="cd00643">
    <property type="entry name" value="HMG-CoA_reductase_classI"/>
    <property type="match status" value="1"/>
</dbReference>
<reference evidence="5 6" key="1">
    <citation type="submission" date="2017-11" db="EMBL/GenBank/DDBJ databases">
        <title>Genomic Encyclopedia of Archaeal and Bacterial Type Strains, Phase II (KMG-II): From Individual Species to Whole Genera.</title>
        <authorList>
            <person name="Goeker M."/>
        </authorList>
    </citation>
    <scope>NUCLEOTIDE SEQUENCE [LARGE SCALE GENOMIC DNA]</scope>
    <source>
        <strain evidence="5 6">DSM 29128</strain>
    </source>
</reference>
<dbReference type="InterPro" id="IPR009029">
    <property type="entry name" value="HMG_CoA_Rdtase_sub-bd_dom_sf"/>
</dbReference>
<dbReference type="GO" id="GO:0004420">
    <property type="term" value="F:hydroxymethylglutaryl-CoA reductase (NADPH) activity"/>
    <property type="evidence" value="ECO:0007669"/>
    <property type="project" value="UniProtKB-EC"/>
</dbReference>
<keyword evidence="6" id="KW-1185">Reference proteome</keyword>
<keyword evidence="3" id="KW-0521">NADP</keyword>
<dbReference type="InterPro" id="IPR002202">
    <property type="entry name" value="HMG_CoA_Rdtase"/>
</dbReference>
<dbReference type="GO" id="GO:0008299">
    <property type="term" value="P:isoprenoid biosynthetic process"/>
    <property type="evidence" value="ECO:0007669"/>
    <property type="project" value="InterPro"/>
</dbReference>
<dbReference type="Pfam" id="PF00368">
    <property type="entry name" value="HMG-CoA_red"/>
    <property type="match status" value="1"/>
</dbReference>